<gene>
    <name evidence="1" type="ORF">BaRGS_00036289</name>
</gene>
<comment type="caution">
    <text evidence="1">The sequence shown here is derived from an EMBL/GenBank/DDBJ whole genome shotgun (WGS) entry which is preliminary data.</text>
</comment>
<accession>A0ABD0JBS5</accession>
<proteinExistence type="predicted"/>
<dbReference type="AlphaFoldDB" id="A0ABD0JBS5"/>
<keyword evidence="2" id="KW-1185">Reference proteome</keyword>
<protein>
    <submittedName>
        <fullName evidence="1">Uncharacterized protein</fullName>
    </submittedName>
</protein>
<evidence type="ECO:0000313" key="2">
    <source>
        <dbReference type="Proteomes" id="UP001519460"/>
    </source>
</evidence>
<organism evidence="1 2">
    <name type="scientific">Batillaria attramentaria</name>
    <dbReference type="NCBI Taxonomy" id="370345"/>
    <lineage>
        <taxon>Eukaryota</taxon>
        <taxon>Metazoa</taxon>
        <taxon>Spiralia</taxon>
        <taxon>Lophotrochozoa</taxon>
        <taxon>Mollusca</taxon>
        <taxon>Gastropoda</taxon>
        <taxon>Caenogastropoda</taxon>
        <taxon>Sorbeoconcha</taxon>
        <taxon>Cerithioidea</taxon>
        <taxon>Batillariidae</taxon>
        <taxon>Batillaria</taxon>
    </lineage>
</organism>
<sequence length="145" mass="15726">MDAAYIGVVISVIFAVSQCKAKIVMTGCINGRVSITDGQNSIIACKDVPRNQPVTWTIRTLGATTERHLGTCASNEKVCSSSDTNSYGLIRININTADESYLTILDDHREMFSETSVKCASASGDFAACIISVIRKYARRKITLP</sequence>
<dbReference type="Proteomes" id="UP001519460">
    <property type="component" value="Unassembled WGS sequence"/>
</dbReference>
<reference evidence="1 2" key="1">
    <citation type="journal article" date="2023" name="Sci. Data">
        <title>Genome assembly of the Korean intertidal mud-creeper Batillaria attramentaria.</title>
        <authorList>
            <person name="Patra A.K."/>
            <person name="Ho P.T."/>
            <person name="Jun S."/>
            <person name="Lee S.J."/>
            <person name="Kim Y."/>
            <person name="Won Y.J."/>
        </authorList>
    </citation>
    <scope>NUCLEOTIDE SEQUENCE [LARGE SCALE GENOMIC DNA]</scope>
    <source>
        <strain evidence="1">Wonlab-2016</strain>
    </source>
</reference>
<name>A0ABD0JBS5_9CAEN</name>
<dbReference type="EMBL" id="JACVVK020000507">
    <property type="protein sequence ID" value="KAK7469707.1"/>
    <property type="molecule type" value="Genomic_DNA"/>
</dbReference>
<evidence type="ECO:0000313" key="1">
    <source>
        <dbReference type="EMBL" id="KAK7469707.1"/>
    </source>
</evidence>